<sequence length="272" mass="30306">MFSLFLDVRIEGSSFALNLNINTIAILQARTSSSRLPGKVLLPIIGKPMILHQLDRVIRCSSIDKLVVATSVDSSDDKLANTIQSAGFCVFRGDLNDVLKRFADCISLYGGSTIVRLTGDCPLHDPAIIDEILEAYYLSPCNYLSNSSDPSNLSVPDGFDVEVFDSESLNLASINAHLPSEREHVTPWMRRSDTPCQAQHYIHKNPVPFYRLTVDDHLDFELVSKIISELYPTNPNFDLKSIIDFLSKNPTLANTNINTLRNEGYVRSLSND</sequence>
<keyword evidence="1" id="KW-0808">Transferase</keyword>
<dbReference type="GO" id="GO:0016779">
    <property type="term" value="F:nucleotidyltransferase activity"/>
    <property type="evidence" value="ECO:0007669"/>
    <property type="project" value="UniProtKB-KW"/>
</dbReference>
<dbReference type="Proteomes" id="UP000001423">
    <property type="component" value="Chromosome"/>
</dbReference>
<dbReference type="AlphaFoldDB" id="Q7V956"/>
<gene>
    <name evidence="1" type="ordered locus">PMT_0102</name>
</gene>
<accession>Q7V956</accession>
<dbReference type="InterPro" id="IPR029044">
    <property type="entry name" value="Nucleotide-diphossugar_trans"/>
</dbReference>
<dbReference type="PANTHER" id="PTHR42866:SF1">
    <property type="entry name" value="SPORE COAT POLYSACCHARIDE BIOSYNTHESIS PROTEIN SPSF"/>
    <property type="match status" value="1"/>
</dbReference>
<dbReference type="HOGENOM" id="CLU_072501_0_0_3"/>
<dbReference type="SUPFAM" id="SSF53448">
    <property type="entry name" value="Nucleotide-diphospho-sugar transferases"/>
    <property type="match status" value="1"/>
</dbReference>
<keyword evidence="2" id="KW-1185">Reference proteome</keyword>
<proteinExistence type="predicted"/>
<dbReference type="EMBL" id="BX548175">
    <property type="protein sequence ID" value="CAE20277.1"/>
    <property type="molecule type" value="Genomic_DNA"/>
</dbReference>
<dbReference type="CDD" id="cd02518">
    <property type="entry name" value="GT2_SpsF"/>
    <property type="match status" value="1"/>
</dbReference>
<dbReference type="RefSeq" id="WP_011129481.1">
    <property type="nucleotide sequence ID" value="NC_005071.1"/>
</dbReference>
<protein>
    <submittedName>
        <fullName evidence="1">Surface polysaccharide biosynthesis protein, possible cytidylyltransferase</fullName>
    </submittedName>
</protein>
<dbReference type="InterPro" id="IPR003329">
    <property type="entry name" value="Cytidylyl_trans"/>
</dbReference>
<dbReference type="GO" id="GO:0005829">
    <property type="term" value="C:cytosol"/>
    <property type="evidence" value="ECO:0007669"/>
    <property type="project" value="TreeGrafter"/>
</dbReference>
<dbReference type="OrthoDB" id="9807885at2"/>
<dbReference type="PANTHER" id="PTHR42866">
    <property type="entry name" value="3-DEOXY-MANNO-OCTULOSONATE CYTIDYLYLTRANSFERASE"/>
    <property type="match status" value="1"/>
</dbReference>
<dbReference type="Gene3D" id="3.90.550.10">
    <property type="entry name" value="Spore Coat Polysaccharide Biosynthesis Protein SpsA, Chain A"/>
    <property type="match status" value="1"/>
</dbReference>
<name>Q7V956_PROMM</name>
<evidence type="ECO:0000313" key="1">
    <source>
        <dbReference type="EMBL" id="CAE20277.1"/>
    </source>
</evidence>
<organism evidence="1 2">
    <name type="scientific">Prochlorococcus marinus (strain MIT 9313)</name>
    <dbReference type="NCBI Taxonomy" id="74547"/>
    <lineage>
        <taxon>Bacteria</taxon>
        <taxon>Bacillati</taxon>
        <taxon>Cyanobacteriota</taxon>
        <taxon>Cyanophyceae</taxon>
        <taxon>Synechococcales</taxon>
        <taxon>Prochlorococcaceae</taxon>
        <taxon>Prochlorococcus</taxon>
    </lineage>
</organism>
<dbReference type="Pfam" id="PF02348">
    <property type="entry name" value="CTP_transf_3"/>
    <property type="match status" value="1"/>
</dbReference>
<dbReference type="eggNOG" id="COG1861">
    <property type="taxonomic scope" value="Bacteria"/>
</dbReference>
<dbReference type="KEGG" id="pmt:PMT_0102"/>
<reference evidence="1 2" key="1">
    <citation type="journal article" date="2003" name="Nature">
        <title>Genome divergence in two Prochlorococcus ecotypes reflects oceanic niche differentiation.</title>
        <authorList>
            <person name="Rocap G."/>
            <person name="Larimer F.W."/>
            <person name="Lamerdin J.E."/>
            <person name="Malfatti S."/>
            <person name="Chain P."/>
            <person name="Ahlgren N.A."/>
            <person name="Arellano A."/>
            <person name="Coleman M."/>
            <person name="Hauser L."/>
            <person name="Hess W.R."/>
            <person name="Johnson Z.I."/>
            <person name="Land M.L."/>
            <person name="Lindell D."/>
            <person name="Post A.F."/>
            <person name="Regala W."/>
            <person name="Shah M."/>
            <person name="Shaw S.L."/>
            <person name="Steglich C."/>
            <person name="Sullivan M.B."/>
            <person name="Ting C.S."/>
            <person name="Tolonen A."/>
            <person name="Webb E.A."/>
            <person name="Zinser E.R."/>
            <person name="Chisholm S.W."/>
        </authorList>
    </citation>
    <scope>NUCLEOTIDE SEQUENCE [LARGE SCALE GENOMIC DNA]</scope>
    <source>
        <strain evidence="2">MIT 9313</strain>
    </source>
</reference>
<evidence type="ECO:0000313" key="2">
    <source>
        <dbReference type="Proteomes" id="UP000001423"/>
    </source>
</evidence>
<keyword evidence="1" id="KW-0548">Nucleotidyltransferase</keyword>